<keyword evidence="4" id="KW-0012">Acyltransferase</keyword>
<evidence type="ECO:0000313" key="6">
    <source>
        <dbReference type="EMBL" id="PJZ74321.1"/>
    </source>
</evidence>
<organism evidence="6 8">
    <name type="scientific">Leptospira perolatii</name>
    <dbReference type="NCBI Taxonomy" id="2023191"/>
    <lineage>
        <taxon>Bacteria</taxon>
        <taxon>Pseudomonadati</taxon>
        <taxon>Spirochaetota</taxon>
        <taxon>Spirochaetia</taxon>
        <taxon>Leptospirales</taxon>
        <taxon>Leptospiraceae</taxon>
        <taxon>Leptospira</taxon>
    </lineage>
</organism>
<evidence type="ECO:0000313" key="7">
    <source>
        <dbReference type="Proteomes" id="UP000231962"/>
    </source>
</evidence>
<dbReference type="InterPro" id="IPR003157">
    <property type="entry name" value="LuxD"/>
</dbReference>
<evidence type="ECO:0000256" key="3">
    <source>
        <dbReference type="ARBA" id="ARBA00023223"/>
    </source>
</evidence>
<keyword evidence="2 6" id="KW-0808">Transferase</keyword>
<dbReference type="RefSeq" id="WP_100713054.1">
    <property type="nucleotide sequence ID" value="NZ_NPDY01000003.1"/>
</dbReference>
<evidence type="ECO:0000313" key="5">
    <source>
        <dbReference type="EMBL" id="PJZ70485.1"/>
    </source>
</evidence>
<dbReference type="GO" id="GO:0006631">
    <property type="term" value="P:fatty acid metabolic process"/>
    <property type="evidence" value="ECO:0007669"/>
    <property type="project" value="InterPro"/>
</dbReference>
<dbReference type="Pfam" id="PF02273">
    <property type="entry name" value="Acyl_transf_2"/>
    <property type="match status" value="1"/>
</dbReference>
<evidence type="ECO:0000256" key="1">
    <source>
        <dbReference type="ARBA" id="ARBA00003846"/>
    </source>
</evidence>
<dbReference type="Proteomes" id="UP000231962">
    <property type="component" value="Unassembled WGS sequence"/>
</dbReference>
<sequence>MILSNNLQVKSFRDRNIALWSDIVLEPRNHSVLICGGFSRRMSGLGSLAAYLLTNGSSVYRFDYLDHVGLSDGVIRNFTIESFHDSLTSVLEKVADLENGKSISILAVSLGAVPAIQLSVDNSMINGIGCLVGVVDPKTTFERVFGTDYYDWRFEDLPETIRFEGYDIDPRGLWTEQKEKGSANFSLIKSALEKLSCPIVNLVASEDQWLTMSEVREAFSVPGGGRREIVELPYGGHELSRNPLALRLAMRHIIARLLYDGNLEMVEEPSFDEIGDLRVSDRKRARSSALLDDDIAPVSRNG</sequence>
<keyword evidence="7" id="KW-1185">Reference proteome</keyword>
<dbReference type="SUPFAM" id="SSF53474">
    <property type="entry name" value="alpha/beta-Hydrolases"/>
    <property type="match status" value="1"/>
</dbReference>
<dbReference type="InterPro" id="IPR029058">
    <property type="entry name" value="AB_hydrolase_fold"/>
</dbReference>
<evidence type="ECO:0000256" key="4">
    <source>
        <dbReference type="ARBA" id="ARBA00023315"/>
    </source>
</evidence>
<evidence type="ECO:0000256" key="2">
    <source>
        <dbReference type="ARBA" id="ARBA00022679"/>
    </source>
</evidence>
<protein>
    <submittedName>
        <fullName evidence="6">Acyl transferase</fullName>
    </submittedName>
</protein>
<evidence type="ECO:0000313" key="8">
    <source>
        <dbReference type="Proteomes" id="UP000231990"/>
    </source>
</evidence>
<reference evidence="7 8" key="1">
    <citation type="submission" date="2017-07" db="EMBL/GenBank/DDBJ databases">
        <title>Leptospira spp. isolated from tropical soils.</title>
        <authorList>
            <person name="Thibeaux R."/>
            <person name="Iraola G."/>
            <person name="Ferres I."/>
            <person name="Bierque E."/>
            <person name="Girault D."/>
            <person name="Soupe-Gilbert M.-E."/>
            <person name="Picardeau M."/>
            <person name="Goarant C."/>
        </authorList>
    </citation>
    <scope>NUCLEOTIDE SEQUENCE [LARGE SCALE GENOMIC DNA]</scope>
    <source>
        <strain evidence="6 8">FH1-B-B1</strain>
        <strain evidence="5 7">FH1-B-C1</strain>
    </source>
</reference>
<name>A0A2M9ZQS6_9LEPT</name>
<dbReference type="Proteomes" id="UP000231990">
    <property type="component" value="Unassembled WGS sequence"/>
</dbReference>
<comment type="caution">
    <text evidence="6">The sequence shown here is derived from an EMBL/GenBank/DDBJ whole genome shotgun (WGS) entry which is preliminary data.</text>
</comment>
<dbReference type="GO" id="GO:0008218">
    <property type="term" value="P:bioluminescence"/>
    <property type="evidence" value="ECO:0007669"/>
    <property type="project" value="UniProtKB-KW"/>
</dbReference>
<dbReference type="OrthoDB" id="9805423at2"/>
<dbReference type="Gene3D" id="3.40.50.1820">
    <property type="entry name" value="alpha/beta hydrolase"/>
    <property type="match status" value="1"/>
</dbReference>
<dbReference type="GO" id="GO:0016746">
    <property type="term" value="F:acyltransferase activity"/>
    <property type="evidence" value="ECO:0007669"/>
    <property type="project" value="UniProtKB-KW"/>
</dbReference>
<dbReference type="AlphaFoldDB" id="A0A2M9ZQS6"/>
<gene>
    <name evidence="5" type="ORF">CH360_05705</name>
    <name evidence="6" type="ORF">CH373_05285</name>
</gene>
<proteinExistence type="predicted"/>
<dbReference type="EMBL" id="NPDY01000003">
    <property type="protein sequence ID" value="PJZ70485.1"/>
    <property type="molecule type" value="Genomic_DNA"/>
</dbReference>
<comment type="function">
    <text evidence="1">Acyl transferase is part of the fatty acid reductase system required for aldehyde biosynthesis; it produces fatty acids for the luminescent reaction.</text>
</comment>
<keyword evidence="3" id="KW-0455">Luminescence</keyword>
<dbReference type="EMBL" id="NPDZ01000002">
    <property type="protein sequence ID" value="PJZ74321.1"/>
    <property type="molecule type" value="Genomic_DNA"/>
</dbReference>
<accession>A0A2M9ZQS6</accession>